<accession>A0A2G5EAR7</accession>
<evidence type="ECO:0000256" key="1">
    <source>
        <dbReference type="PROSITE-ProRule" id="PRU00175"/>
    </source>
</evidence>
<dbReference type="GO" id="GO:0008270">
    <property type="term" value="F:zinc ion binding"/>
    <property type="evidence" value="ECO:0007669"/>
    <property type="project" value="UniProtKB-KW"/>
</dbReference>
<evidence type="ECO:0000256" key="2">
    <source>
        <dbReference type="SAM" id="MobiDB-lite"/>
    </source>
</evidence>
<organism evidence="4 5">
    <name type="scientific">Aquilegia coerulea</name>
    <name type="common">Rocky mountain columbine</name>
    <dbReference type="NCBI Taxonomy" id="218851"/>
    <lineage>
        <taxon>Eukaryota</taxon>
        <taxon>Viridiplantae</taxon>
        <taxon>Streptophyta</taxon>
        <taxon>Embryophyta</taxon>
        <taxon>Tracheophyta</taxon>
        <taxon>Spermatophyta</taxon>
        <taxon>Magnoliopsida</taxon>
        <taxon>Ranunculales</taxon>
        <taxon>Ranunculaceae</taxon>
        <taxon>Thalictroideae</taxon>
        <taxon>Aquilegia</taxon>
    </lineage>
</organism>
<keyword evidence="1" id="KW-0479">Metal-binding</keyword>
<dbReference type="InterPro" id="IPR001841">
    <property type="entry name" value="Znf_RING"/>
</dbReference>
<proteinExistence type="predicted"/>
<name>A0A2G5EAR7_AQUCA</name>
<keyword evidence="1" id="KW-0862">Zinc</keyword>
<dbReference type="EMBL" id="KZ305027">
    <property type="protein sequence ID" value="PIA52792.1"/>
    <property type="molecule type" value="Genomic_DNA"/>
</dbReference>
<evidence type="ECO:0000313" key="4">
    <source>
        <dbReference type="EMBL" id="PIA52791.1"/>
    </source>
</evidence>
<dbReference type="Gene3D" id="3.30.40.10">
    <property type="entry name" value="Zinc/RING finger domain, C3HC4 (zinc finger)"/>
    <property type="match status" value="1"/>
</dbReference>
<evidence type="ECO:0000259" key="3">
    <source>
        <dbReference type="PROSITE" id="PS50089"/>
    </source>
</evidence>
<evidence type="ECO:0000313" key="5">
    <source>
        <dbReference type="Proteomes" id="UP000230069"/>
    </source>
</evidence>
<dbReference type="SMART" id="SM00184">
    <property type="entry name" value="RING"/>
    <property type="match status" value="1"/>
</dbReference>
<feature type="domain" description="RING-type" evidence="3">
    <location>
        <begin position="269"/>
        <end position="328"/>
    </location>
</feature>
<gene>
    <name evidence="4" type="ORF">AQUCO_01000571v1</name>
</gene>
<dbReference type="PROSITE" id="PS50089">
    <property type="entry name" value="ZF_RING_2"/>
    <property type="match status" value="1"/>
</dbReference>
<keyword evidence="1" id="KW-0863">Zinc-finger</keyword>
<dbReference type="PANTHER" id="PTHR31150:SF32">
    <property type="entry name" value="RING_U-BOX SUPERFAMILY PROTEIN"/>
    <property type="match status" value="1"/>
</dbReference>
<dbReference type="EMBL" id="KZ305027">
    <property type="protein sequence ID" value="PIA52791.1"/>
    <property type="molecule type" value="Genomic_DNA"/>
</dbReference>
<dbReference type="Proteomes" id="UP000230069">
    <property type="component" value="Unassembled WGS sequence"/>
</dbReference>
<dbReference type="STRING" id="218851.A0A2G5EAR7"/>
<dbReference type="OrthoDB" id="1938835at2759"/>
<dbReference type="AlphaFoldDB" id="A0A2G5EAR7"/>
<protein>
    <recommendedName>
        <fullName evidence="3">RING-type domain-containing protein</fullName>
    </recommendedName>
</protein>
<reference evidence="4 5" key="1">
    <citation type="submission" date="2017-09" db="EMBL/GenBank/DDBJ databases">
        <title>WGS assembly of Aquilegia coerulea Goldsmith.</title>
        <authorList>
            <person name="Hodges S."/>
            <person name="Kramer E."/>
            <person name="Nordborg M."/>
            <person name="Tomkins J."/>
            <person name="Borevitz J."/>
            <person name="Derieg N."/>
            <person name="Yan J."/>
            <person name="Mihaltcheva S."/>
            <person name="Hayes R.D."/>
            <person name="Rokhsar D."/>
        </authorList>
    </citation>
    <scope>NUCLEOTIDE SEQUENCE [LARGE SCALE GENOMIC DNA]</scope>
    <source>
        <strain evidence="5">cv. Goldsmith</strain>
    </source>
</reference>
<dbReference type="InterPro" id="IPR013083">
    <property type="entry name" value="Znf_RING/FYVE/PHD"/>
</dbReference>
<feature type="region of interest" description="Disordered" evidence="2">
    <location>
        <begin position="90"/>
        <end position="109"/>
    </location>
</feature>
<dbReference type="SUPFAM" id="SSF57850">
    <property type="entry name" value="RING/U-box"/>
    <property type="match status" value="1"/>
</dbReference>
<sequence>MGAACCVAAKDTTSEGISRNIRYSPTWNYRWDNQRRVADEVDNSSFMHSHGTSGSAWSETKGSVDVECSDLSERQSQLTDIQTPIQQKSPIHEEAGSNSMTPAPVLSVGGNSLMEAKDLTESSAVAASRLLSVPVTSSCSKSKGDSLSSQRHLLPANFTPSSQARHSPGYHLERHVSDCQKLDFKSPSNSISEGRQSYVLSSCSNDLTMGSQGGRSSDGWSMSTFSELVASSQREGWSFDSETLDGSRGKVTRSNSNFLASPSVDLRTCGVCLKLLMERSPWVGQKFIVSNELSVVAVLVCGHVYHGECLENITPESHKFDPPCPVCTPGDKQALKIYGKSVKIDTDSKARNRIPRNRVVDSNVDFDYSIPNRWRSTHREEKGPMLGSSSSMKSSFARPFLRRHFSLGSKSTKSILENEFSIKSPNKKGFWAKYRKG</sequence>
<dbReference type="PANTHER" id="PTHR31150">
    <property type="entry name" value="EXPRESSED PROTEIN"/>
    <property type="match status" value="1"/>
</dbReference>
<dbReference type="FunCoup" id="A0A2G5EAR7">
    <property type="interactions" value="1968"/>
</dbReference>
<keyword evidence="5" id="KW-1185">Reference proteome</keyword>